<evidence type="ECO:0000256" key="3">
    <source>
        <dbReference type="PROSITE-ProRule" id="PRU00221"/>
    </source>
</evidence>
<evidence type="ECO:0008006" key="7">
    <source>
        <dbReference type="Google" id="ProtNLM"/>
    </source>
</evidence>
<dbReference type="SUPFAM" id="SSF50978">
    <property type="entry name" value="WD40 repeat-like"/>
    <property type="match status" value="1"/>
</dbReference>
<feature type="region of interest" description="Disordered" evidence="4">
    <location>
        <begin position="201"/>
        <end position="223"/>
    </location>
</feature>
<accession>A0AAN6JAH0</accession>
<evidence type="ECO:0000313" key="6">
    <source>
        <dbReference type="Proteomes" id="UP001168146"/>
    </source>
</evidence>
<protein>
    <recommendedName>
        <fullName evidence="7">WD repeat-containing protein 44</fullName>
    </recommendedName>
</protein>
<evidence type="ECO:0000256" key="2">
    <source>
        <dbReference type="ARBA" id="ARBA00022737"/>
    </source>
</evidence>
<feature type="repeat" description="WD" evidence="3">
    <location>
        <begin position="373"/>
        <end position="413"/>
    </location>
</feature>
<dbReference type="PROSITE" id="PS50294">
    <property type="entry name" value="WD_REPEATS_REGION"/>
    <property type="match status" value="2"/>
</dbReference>
<dbReference type="Pfam" id="PF00400">
    <property type="entry name" value="WD40"/>
    <property type="match status" value="4"/>
</dbReference>
<feature type="repeat" description="WD" evidence="3">
    <location>
        <begin position="304"/>
        <end position="328"/>
    </location>
</feature>
<comment type="caution">
    <text evidence="5">The sequence shown here is derived from an EMBL/GenBank/DDBJ whole genome shotgun (WGS) entry which is preliminary data.</text>
</comment>
<gene>
    <name evidence="5" type="ORF">LTR82_005671</name>
</gene>
<evidence type="ECO:0000256" key="1">
    <source>
        <dbReference type="ARBA" id="ARBA00022574"/>
    </source>
</evidence>
<feature type="compositionally biased region" description="Pro residues" evidence="4">
    <location>
        <begin position="159"/>
        <end position="168"/>
    </location>
</feature>
<dbReference type="InterPro" id="IPR001680">
    <property type="entry name" value="WD40_rpt"/>
</dbReference>
<organism evidence="5 6">
    <name type="scientific">Friedmanniomyces endolithicus</name>
    <dbReference type="NCBI Taxonomy" id="329885"/>
    <lineage>
        <taxon>Eukaryota</taxon>
        <taxon>Fungi</taxon>
        <taxon>Dikarya</taxon>
        <taxon>Ascomycota</taxon>
        <taxon>Pezizomycotina</taxon>
        <taxon>Dothideomycetes</taxon>
        <taxon>Dothideomycetidae</taxon>
        <taxon>Mycosphaerellales</taxon>
        <taxon>Teratosphaeriaceae</taxon>
        <taxon>Friedmanniomyces</taxon>
    </lineage>
</organism>
<feature type="compositionally biased region" description="Low complexity" evidence="4">
    <location>
        <begin position="821"/>
        <end position="833"/>
    </location>
</feature>
<feature type="repeat" description="WD" evidence="3">
    <location>
        <begin position="413"/>
        <end position="455"/>
    </location>
</feature>
<feature type="region of interest" description="Disordered" evidence="4">
    <location>
        <begin position="721"/>
        <end position="848"/>
    </location>
</feature>
<sequence length="947" mass="102318">MGDRIPNITLTNPFNRDQAPSPAQSPIRGGGDGYSNRWPELNSVAGLINGGPSVAPSGSRGRPDSSHGSSWTSPVRLKRSRSNNASAGGNGPQAPVAPDDNDSAAQDAQAGMDPLSQHLMKRTSTLMTPASSRPNTANSSSGKDGSPGREGGRMKERSPAPPVRPPGPLRNDTSRTDVSEMAHRDLKKGVKAVSFLSKLMGGAKKKDAPTAVPEEISVSGDRRPEGVDAAVFSQPTADNMSFIPRFPQPPTYIKVRSKNKPKREFDRLFLAQELSGTNQRRMSERQPIKLRRKGSLPPDADHTIWAMEFSKDGKYLAAAGADMVVRVWAVLGSSEDRQKHEKQEAQGGKEANGKANTERLSAPVFQSQPVREFEAHTATILDLSWSKNNFLLSSSMDKTVRLWHMSRPACLCTFKHNDFVPSISFHPEDDRFFLAGSLDSKLRLWSIPDKSVAYVAQVPDMITAVAFTPDGKHAMAGCFSGLVMFFETEGLKYQSQMHVRSSRGQNAKKGSKITGLQASYSTEGSAGDVLWLLVTSNDSRIRLYNFRDKSLELKLKGNENNCSQIRATFSECGKYVTCGSEDKRAYIWSLRSSSSVEDQKRDRHPMEFFEAHDSITTVVRVAPSMTRGHLGRSNDPVYDICNPPPVTLMSRVERAESVSSSKAPSVIKTGSTPRASHSEGNIFVTADFEGKIKVFRQDCAYSKRKLEDFDRSSIFGKRASVRSTGSLTTKGSQRSLREARTSSSTQGAGDRIVTWRQGVASTSALENGGANTQASRSGSPGHSLAERTKLPPEQSPRSTAVAGGPPGEPAGSAGLTRNSTKDSATSTTTSASSPRGCPGFESRSQPNENLLNIQNGQSYTYYDVEQMKQNAGRAAKFRQANGSSFPALTPVRSVSESEGGLATVATLAGFESGGRLAVRPLGAKRDASFVSRLSDEGSSGECSSEER</sequence>
<dbReference type="AlphaFoldDB" id="A0AAN6JAH0"/>
<feature type="compositionally biased region" description="Basic and acidic residues" evidence="4">
    <location>
        <begin position="335"/>
        <end position="344"/>
    </location>
</feature>
<evidence type="ECO:0000256" key="4">
    <source>
        <dbReference type="SAM" id="MobiDB-lite"/>
    </source>
</evidence>
<dbReference type="InterPro" id="IPR015943">
    <property type="entry name" value="WD40/YVTN_repeat-like_dom_sf"/>
</dbReference>
<keyword evidence="2" id="KW-0677">Repeat</keyword>
<dbReference type="PROSITE" id="PS50082">
    <property type="entry name" value="WD_REPEATS_2"/>
    <property type="match status" value="3"/>
</dbReference>
<feature type="compositionally biased region" description="Basic and acidic residues" evidence="4">
    <location>
        <begin position="172"/>
        <end position="187"/>
    </location>
</feature>
<dbReference type="PANTHER" id="PTHR14221">
    <property type="entry name" value="WD REPEAT DOMAIN 44"/>
    <property type="match status" value="1"/>
</dbReference>
<dbReference type="InterPro" id="IPR036322">
    <property type="entry name" value="WD40_repeat_dom_sf"/>
</dbReference>
<dbReference type="PANTHER" id="PTHR14221:SF0">
    <property type="entry name" value="WD REPEAT-CONTAINING PROTEIN 44"/>
    <property type="match status" value="1"/>
</dbReference>
<feature type="region of interest" description="Disordered" evidence="4">
    <location>
        <begin position="335"/>
        <end position="356"/>
    </location>
</feature>
<dbReference type="SMART" id="SM00320">
    <property type="entry name" value="WD40"/>
    <property type="match status" value="7"/>
</dbReference>
<feature type="compositionally biased region" description="Basic and acidic residues" evidence="4">
    <location>
        <begin position="146"/>
        <end position="158"/>
    </location>
</feature>
<evidence type="ECO:0000313" key="5">
    <source>
        <dbReference type="EMBL" id="KAK0323311.1"/>
    </source>
</evidence>
<feature type="compositionally biased region" description="Polar residues" evidence="4">
    <location>
        <begin position="122"/>
        <end position="143"/>
    </location>
</feature>
<dbReference type="InterPro" id="IPR040324">
    <property type="entry name" value="WDR44/Dgr2"/>
</dbReference>
<name>A0AAN6JAH0_9PEZI</name>
<feature type="region of interest" description="Disordered" evidence="4">
    <location>
        <begin position="1"/>
        <end position="187"/>
    </location>
</feature>
<reference evidence="5" key="1">
    <citation type="submission" date="2021-12" db="EMBL/GenBank/DDBJ databases">
        <title>Black yeast isolated from Biological Soil Crust.</title>
        <authorList>
            <person name="Kurbessoian T."/>
        </authorList>
    </citation>
    <scope>NUCLEOTIDE SEQUENCE</scope>
    <source>
        <strain evidence="5">CCFEE 5208</strain>
    </source>
</reference>
<dbReference type="EMBL" id="JASUXU010000013">
    <property type="protein sequence ID" value="KAK0323311.1"/>
    <property type="molecule type" value="Genomic_DNA"/>
</dbReference>
<keyword evidence="1 3" id="KW-0853">WD repeat</keyword>
<dbReference type="Gene3D" id="2.130.10.10">
    <property type="entry name" value="YVTN repeat-like/Quinoprotein amine dehydrogenase"/>
    <property type="match status" value="1"/>
</dbReference>
<feature type="compositionally biased region" description="Polar residues" evidence="4">
    <location>
        <begin position="759"/>
        <end position="780"/>
    </location>
</feature>
<proteinExistence type="predicted"/>
<feature type="compositionally biased region" description="Polar residues" evidence="4">
    <location>
        <begin position="721"/>
        <end position="734"/>
    </location>
</feature>
<dbReference type="Proteomes" id="UP001168146">
    <property type="component" value="Unassembled WGS sequence"/>
</dbReference>